<keyword evidence="4" id="KW-1185">Reference proteome</keyword>
<keyword evidence="2" id="KW-1133">Transmembrane helix</keyword>
<feature type="transmembrane region" description="Helical" evidence="2">
    <location>
        <begin position="59"/>
        <end position="85"/>
    </location>
</feature>
<evidence type="ECO:0000313" key="4">
    <source>
        <dbReference type="Proteomes" id="UP000770717"/>
    </source>
</evidence>
<keyword evidence="2" id="KW-0472">Membrane</keyword>
<proteinExistence type="predicted"/>
<dbReference type="OrthoDB" id="8686561at2759"/>
<feature type="region of interest" description="Disordered" evidence="1">
    <location>
        <begin position="14"/>
        <end position="33"/>
    </location>
</feature>
<dbReference type="EMBL" id="WNTK01000002">
    <property type="protein sequence ID" value="KAG9488784.1"/>
    <property type="molecule type" value="Genomic_DNA"/>
</dbReference>
<evidence type="ECO:0000313" key="3">
    <source>
        <dbReference type="EMBL" id="KAG9488784.1"/>
    </source>
</evidence>
<evidence type="ECO:0000256" key="2">
    <source>
        <dbReference type="SAM" id="Phobius"/>
    </source>
</evidence>
<feature type="region of interest" description="Disordered" evidence="1">
    <location>
        <begin position="89"/>
        <end position="109"/>
    </location>
</feature>
<dbReference type="AlphaFoldDB" id="A0A8J6FJK9"/>
<comment type="caution">
    <text evidence="3">The sequence shown here is derived from an EMBL/GenBank/DDBJ whole genome shotgun (WGS) entry which is preliminary data.</text>
</comment>
<organism evidence="3 4">
    <name type="scientific">Eleutherodactylus coqui</name>
    <name type="common">Puerto Rican coqui</name>
    <dbReference type="NCBI Taxonomy" id="57060"/>
    <lineage>
        <taxon>Eukaryota</taxon>
        <taxon>Metazoa</taxon>
        <taxon>Chordata</taxon>
        <taxon>Craniata</taxon>
        <taxon>Vertebrata</taxon>
        <taxon>Euteleostomi</taxon>
        <taxon>Amphibia</taxon>
        <taxon>Batrachia</taxon>
        <taxon>Anura</taxon>
        <taxon>Neobatrachia</taxon>
        <taxon>Hyloidea</taxon>
        <taxon>Eleutherodactylidae</taxon>
        <taxon>Eleutherodactylinae</taxon>
        <taxon>Eleutherodactylus</taxon>
        <taxon>Eleutherodactylus</taxon>
    </lineage>
</organism>
<gene>
    <name evidence="3" type="ORF">GDO78_005006</name>
</gene>
<keyword evidence="2" id="KW-0812">Transmembrane</keyword>
<name>A0A8J6FJK9_ELECQ</name>
<evidence type="ECO:0000256" key="1">
    <source>
        <dbReference type="SAM" id="MobiDB-lite"/>
    </source>
</evidence>
<protein>
    <submittedName>
        <fullName evidence="3">Uncharacterized protein</fullName>
    </submittedName>
</protein>
<dbReference type="Proteomes" id="UP000770717">
    <property type="component" value="Unassembled WGS sequence"/>
</dbReference>
<reference evidence="3" key="1">
    <citation type="thesis" date="2020" institute="ProQuest LLC" country="789 East Eisenhower Parkway, Ann Arbor, MI, USA">
        <title>Comparative Genomics and Chromosome Evolution.</title>
        <authorList>
            <person name="Mudd A.B."/>
        </authorList>
    </citation>
    <scope>NUCLEOTIDE SEQUENCE</scope>
    <source>
        <strain evidence="3">HN-11 Male</strain>
        <tissue evidence="3">Kidney and liver</tissue>
    </source>
</reference>
<sequence>MSGDHRWRYRSGFQGDVLNGTDQENGPPWIPETSRNWTWESPPHFTNSSSIFPGPASGLIPGLIAAGIFIMFLLCLYAILWKCMVSRPQKKQKKRSLASSHSQKPLDII</sequence>
<accession>A0A8J6FJK9</accession>